<name>A0A126T8V7_9GAMM</name>
<evidence type="ECO:0008006" key="5">
    <source>
        <dbReference type="Google" id="ProtNLM"/>
    </source>
</evidence>
<dbReference type="Gene3D" id="2.40.50.100">
    <property type="match status" value="1"/>
</dbReference>
<comment type="subcellular location">
    <subcellularLocation>
        <location evidence="1">Cell envelope</location>
    </subcellularLocation>
</comment>
<keyword evidence="2" id="KW-0175">Coiled coil</keyword>
<dbReference type="InterPro" id="IPR050465">
    <property type="entry name" value="UPF0194_transport"/>
</dbReference>
<dbReference type="EMBL" id="CP014476">
    <property type="protein sequence ID" value="AMK78529.1"/>
    <property type="molecule type" value="Genomic_DNA"/>
</dbReference>
<organism evidence="3 4">
    <name type="scientific">Methylomonas denitrificans</name>
    <dbReference type="NCBI Taxonomy" id="1538553"/>
    <lineage>
        <taxon>Bacteria</taxon>
        <taxon>Pseudomonadati</taxon>
        <taxon>Pseudomonadota</taxon>
        <taxon>Gammaproteobacteria</taxon>
        <taxon>Methylococcales</taxon>
        <taxon>Methylococcaceae</taxon>
        <taxon>Methylomonas</taxon>
    </lineage>
</organism>
<sequence length="447" mass="49997">MAVQPEDPQQRQLRGLALLLQLQRKARAAEDLAALGFVIVNESRSLVEYRQAALWLDRPMQPVAAVSGIAQLDAQAPYIVWLNSVCRRQFQTDNNSAYQLLTAADLPESLQAEWQQWLPAFGLWLPLKVQGRTLGGWLLAREQAWQEGEAVLLAELSDAYTHAWQALQPRKPWWRGLYTPTALKRWAVAAILLLLIPVRLSVLAPAEVIAAQPTVIRAPLEGVVDTFQVQPNQTVAAEQLLLTLENTDIANRLEVSRKVLAVAEAEYRKTAQQAMFDADSKAEMTVLKGRMEQHAAELEYLAEQLARSQIKAPHAGVAIFSDVHDWIGRPVALGERILNLADPAQVELEMRVPVADFIELADGAEAVMFLNIDPQHPLDARVYSLSYQAEAGTDQVLAYRVKARLADVEQLPRIGLKGTAKLYGQRVTLFYYLFRRPLSGLRQWLGL</sequence>
<keyword evidence="4" id="KW-1185">Reference proteome</keyword>
<dbReference type="PANTHER" id="PTHR32347:SF23">
    <property type="entry name" value="BLL5650 PROTEIN"/>
    <property type="match status" value="1"/>
</dbReference>
<evidence type="ECO:0000256" key="1">
    <source>
        <dbReference type="ARBA" id="ARBA00004196"/>
    </source>
</evidence>
<dbReference type="Gene3D" id="2.40.30.170">
    <property type="match status" value="1"/>
</dbReference>
<proteinExistence type="predicted"/>
<reference evidence="3 4" key="1">
    <citation type="journal article" date="2015" name="Environ. Microbiol.">
        <title>Methane oxidation coupled to nitrate reduction under hypoxia by the Gammaproteobacterium Methylomonas denitrificans, sp. nov. type strain FJG1.</title>
        <authorList>
            <person name="Kits K.D."/>
            <person name="Klotz M.G."/>
            <person name="Stein L.Y."/>
        </authorList>
    </citation>
    <scope>NUCLEOTIDE SEQUENCE [LARGE SCALE GENOMIC DNA]</scope>
    <source>
        <strain evidence="3 4">FJG1</strain>
    </source>
</reference>
<dbReference type="AlphaFoldDB" id="A0A126T8V7"/>
<evidence type="ECO:0000256" key="2">
    <source>
        <dbReference type="ARBA" id="ARBA00023054"/>
    </source>
</evidence>
<protein>
    <recommendedName>
        <fullName evidence="5">Multidrug transporter</fullName>
    </recommendedName>
</protein>
<dbReference type="PANTHER" id="PTHR32347">
    <property type="entry name" value="EFFLUX SYSTEM COMPONENT YKNX-RELATED"/>
    <property type="match status" value="1"/>
</dbReference>
<dbReference type="OrthoDB" id="9763546at2"/>
<dbReference type="SUPFAM" id="SSF111369">
    <property type="entry name" value="HlyD-like secretion proteins"/>
    <property type="match status" value="1"/>
</dbReference>
<dbReference type="KEGG" id="mdn:JT25_018880"/>
<dbReference type="Gene3D" id="1.10.287.470">
    <property type="entry name" value="Helix hairpin bin"/>
    <property type="match status" value="1"/>
</dbReference>
<dbReference type="GO" id="GO:0030313">
    <property type="term" value="C:cell envelope"/>
    <property type="evidence" value="ECO:0007669"/>
    <property type="project" value="UniProtKB-SubCell"/>
</dbReference>
<dbReference type="STRING" id="1538553.JT25_018880"/>
<gene>
    <name evidence="3" type="ORF">JT25_018880</name>
</gene>
<dbReference type="Proteomes" id="UP000030512">
    <property type="component" value="Chromosome"/>
</dbReference>
<evidence type="ECO:0000313" key="4">
    <source>
        <dbReference type="Proteomes" id="UP000030512"/>
    </source>
</evidence>
<evidence type="ECO:0000313" key="3">
    <source>
        <dbReference type="EMBL" id="AMK78529.1"/>
    </source>
</evidence>
<accession>A0A126T8V7</accession>